<evidence type="ECO:0000256" key="6">
    <source>
        <dbReference type="ARBA" id="ARBA00022691"/>
    </source>
</evidence>
<gene>
    <name evidence="13" type="ORF">EDD77_10383</name>
</gene>
<dbReference type="InterPro" id="IPR007197">
    <property type="entry name" value="rSAM"/>
</dbReference>
<comment type="cofactor">
    <cofactor evidence="1">
        <name>[4Fe-4S] cluster</name>
        <dbReference type="ChEBI" id="CHEBI:49883"/>
    </cofactor>
</comment>
<comment type="similarity">
    <text evidence="3 12">Belongs to the organic radical-activating enzymes family.</text>
</comment>
<reference evidence="13 14" key="1">
    <citation type="submission" date="2019-03" db="EMBL/GenBank/DDBJ databases">
        <title>Genomic Encyclopedia of Type Strains, Phase IV (KMG-IV): sequencing the most valuable type-strain genomes for metagenomic binning, comparative biology and taxonomic classification.</title>
        <authorList>
            <person name="Goeker M."/>
        </authorList>
    </citation>
    <scope>NUCLEOTIDE SEQUENCE [LARGE SCALE GENOMIC DNA]</scope>
    <source>
        <strain evidence="13 14">DSM 100451</strain>
    </source>
</reference>
<dbReference type="SFLD" id="SFLDG01063">
    <property type="entry name" value="activating_enzymes__group_1"/>
    <property type="match status" value="1"/>
</dbReference>
<dbReference type="OrthoDB" id="9782387at2"/>
<dbReference type="CDD" id="cd01335">
    <property type="entry name" value="Radical_SAM"/>
    <property type="match status" value="1"/>
</dbReference>
<keyword evidence="7" id="KW-0479">Metal-binding</keyword>
<keyword evidence="6" id="KW-0949">S-adenosyl-L-methionine</keyword>
<accession>A0A4R1R5M0</accession>
<keyword evidence="9" id="KW-0408">Iron</keyword>
<dbReference type="PIRSF" id="PIRSF000368">
    <property type="entry name" value="NrdG"/>
    <property type="match status" value="1"/>
</dbReference>
<protein>
    <recommendedName>
        <fullName evidence="4 12">Anaerobic ribonucleoside-triphosphate reductase-activating protein</fullName>
        <ecNumber evidence="12">1.97.1.-</ecNumber>
    </recommendedName>
</protein>
<dbReference type="Proteomes" id="UP000295184">
    <property type="component" value="Unassembled WGS sequence"/>
</dbReference>
<evidence type="ECO:0000256" key="7">
    <source>
        <dbReference type="ARBA" id="ARBA00022723"/>
    </source>
</evidence>
<evidence type="ECO:0000256" key="3">
    <source>
        <dbReference type="ARBA" id="ARBA00009777"/>
    </source>
</evidence>
<dbReference type="InterPro" id="IPR012837">
    <property type="entry name" value="NrdG"/>
</dbReference>
<keyword evidence="8 12" id="KW-0560">Oxidoreductase</keyword>
<dbReference type="Pfam" id="PF13353">
    <property type="entry name" value="Fer4_12"/>
    <property type="match status" value="1"/>
</dbReference>
<dbReference type="EMBL" id="SLUM01000003">
    <property type="protein sequence ID" value="TCL60760.1"/>
    <property type="molecule type" value="Genomic_DNA"/>
</dbReference>
<evidence type="ECO:0000256" key="2">
    <source>
        <dbReference type="ARBA" id="ARBA00003852"/>
    </source>
</evidence>
<dbReference type="InterPro" id="IPR034457">
    <property type="entry name" value="Organic_radical-activating"/>
</dbReference>
<dbReference type="PANTHER" id="PTHR30352">
    <property type="entry name" value="PYRUVATE FORMATE-LYASE-ACTIVATING ENZYME"/>
    <property type="match status" value="1"/>
</dbReference>
<evidence type="ECO:0000313" key="13">
    <source>
        <dbReference type="EMBL" id="TCL60760.1"/>
    </source>
</evidence>
<dbReference type="NCBIfam" id="TIGR02491">
    <property type="entry name" value="NrdG"/>
    <property type="match status" value="1"/>
</dbReference>
<evidence type="ECO:0000256" key="8">
    <source>
        <dbReference type="ARBA" id="ARBA00023002"/>
    </source>
</evidence>
<evidence type="ECO:0000256" key="9">
    <source>
        <dbReference type="ARBA" id="ARBA00023004"/>
    </source>
</evidence>
<dbReference type="SFLD" id="SFLDG01066">
    <property type="entry name" value="organic_radical-activating_enz"/>
    <property type="match status" value="1"/>
</dbReference>
<dbReference type="InterPro" id="IPR013785">
    <property type="entry name" value="Aldolase_TIM"/>
</dbReference>
<dbReference type="SFLD" id="SFLDF00299">
    <property type="entry name" value="anaerobic_ribonucleoside-triph"/>
    <property type="match status" value="1"/>
</dbReference>
<dbReference type="GO" id="GO:0004748">
    <property type="term" value="F:ribonucleoside-diphosphate reductase activity, thioredoxin disulfide as acceptor"/>
    <property type="evidence" value="ECO:0007669"/>
    <property type="project" value="TreeGrafter"/>
</dbReference>
<evidence type="ECO:0000256" key="5">
    <source>
        <dbReference type="ARBA" id="ARBA00022485"/>
    </source>
</evidence>
<dbReference type="STRING" id="1650663.GCA_001486665_00277"/>
<dbReference type="InterPro" id="IPR001989">
    <property type="entry name" value="Radical_activat_CS"/>
</dbReference>
<evidence type="ECO:0000256" key="12">
    <source>
        <dbReference type="PIRNR" id="PIRNR000368"/>
    </source>
</evidence>
<dbReference type="EC" id="1.97.1.-" evidence="12"/>
<dbReference type="SFLD" id="SFLDS00029">
    <property type="entry name" value="Radical_SAM"/>
    <property type="match status" value="1"/>
</dbReference>
<evidence type="ECO:0000256" key="11">
    <source>
        <dbReference type="ARBA" id="ARBA00047365"/>
    </source>
</evidence>
<evidence type="ECO:0000256" key="1">
    <source>
        <dbReference type="ARBA" id="ARBA00001966"/>
    </source>
</evidence>
<dbReference type="GO" id="GO:0051539">
    <property type="term" value="F:4 iron, 4 sulfur cluster binding"/>
    <property type="evidence" value="ECO:0007669"/>
    <property type="project" value="UniProtKB-KW"/>
</dbReference>
<organism evidence="13 14">
    <name type="scientific">Allofournierella massiliensis</name>
    <dbReference type="NCBI Taxonomy" id="1650663"/>
    <lineage>
        <taxon>Bacteria</taxon>
        <taxon>Bacillati</taxon>
        <taxon>Bacillota</taxon>
        <taxon>Clostridia</taxon>
        <taxon>Eubacteriales</taxon>
        <taxon>Oscillospiraceae</taxon>
        <taxon>Allofournierella</taxon>
    </lineage>
</organism>
<comment type="catalytic activity">
    <reaction evidence="11">
        <text>glycyl-[protein] + reduced [flavodoxin] + S-adenosyl-L-methionine = glycin-2-yl radical-[protein] + semiquinone [flavodoxin] + 5'-deoxyadenosine + L-methionine + H(+)</text>
        <dbReference type="Rhea" id="RHEA:61976"/>
        <dbReference type="Rhea" id="RHEA-COMP:10622"/>
        <dbReference type="Rhea" id="RHEA-COMP:14480"/>
        <dbReference type="Rhea" id="RHEA-COMP:15993"/>
        <dbReference type="Rhea" id="RHEA-COMP:15994"/>
        <dbReference type="ChEBI" id="CHEBI:15378"/>
        <dbReference type="ChEBI" id="CHEBI:17319"/>
        <dbReference type="ChEBI" id="CHEBI:29947"/>
        <dbReference type="ChEBI" id="CHEBI:32722"/>
        <dbReference type="ChEBI" id="CHEBI:57618"/>
        <dbReference type="ChEBI" id="CHEBI:57844"/>
        <dbReference type="ChEBI" id="CHEBI:59789"/>
        <dbReference type="ChEBI" id="CHEBI:140311"/>
    </reaction>
</comment>
<sequence>MLQVAGFAGDSIVDGPGLRFTVFFQGCPHHCPGCHNPETWPFEGGTPFTPEQLIQMAKKNPLCRGITLSGGEPFAQAGPEMLEFVRLARAAGYEVASYTGYTFEELYQHGTPAQKELLTLLDTLIDGPFVQAEMSLELRFRGSRNQRILDLPKSLAQGEAVWETRERWVGEHE</sequence>
<comment type="function">
    <text evidence="2 12">Activation of anaerobic ribonucleoside-triphosphate reductase under anaerobic conditions by generation of an organic free radical, using S-adenosylmethionine and reduced flavodoxin as cosubstrates to produce 5'-deoxy-adenosine.</text>
</comment>
<dbReference type="GO" id="GO:0046872">
    <property type="term" value="F:metal ion binding"/>
    <property type="evidence" value="ECO:0007669"/>
    <property type="project" value="UniProtKB-KW"/>
</dbReference>
<dbReference type="Gene3D" id="3.20.20.70">
    <property type="entry name" value="Aldolase class I"/>
    <property type="match status" value="1"/>
</dbReference>
<comment type="caution">
    <text evidence="13">The sequence shown here is derived from an EMBL/GenBank/DDBJ whole genome shotgun (WGS) entry which is preliminary data.</text>
</comment>
<dbReference type="SUPFAM" id="SSF102114">
    <property type="entry name" value="Radical SAM enzymes"/>
    <property type="match status" value="1"/>
</dbReference>
<evidence type="ECO:0000256" key="10">
    <source>
        <dbReference type="ARBA" id="ARBA00023014"/>
    </source>
</evidence>
<dbReference type="AlphaFoldDB" id="A0A4R1R5M0"/>
<dbReference type="PROSITE" id="PS01087">
    <property type="entry name" value="RADICAL_ACTIVATING"/>
    <property type="match status" value="1"/>
</dbReference>
<evidence type="ECO:0000313" key="14">
    <source>
        <dbReference type="Proteomes" id="UP000295184"/>
    </source>
</evidence>
<keyword evidence="5" id="KW-0004">4Fe-4S</keyword>
<evidence type="ECO:0000256" key="4">
    <source>
        <dbReference type="ARBA" id="ARBA00014281"/>
    </source>
</evidence>
<keyword evidence="10" id="KW-0411">Iron-sulfur</keyword>
<dbReference type="InterPro" id="IPR058240">
    <property type="entry name" value="rSAM_sf"/>
</dbReference>
<dbReference type="PANTHER" id="PTHR30352:SF2">
    <property type="entry name" value="ANAEROBIC RIBONUCLEOSIDE-TRIPHOSPHATE REDUCTASE-ACTIVATING PROTEIN"/>
    <property type="match status" value="1"/>
</dbReference>
<dbReference type="RefSeq" id="WP_058962882.1">
    <property type="nucleotide sequence ID" value="NZ_CABKVM010000011.1"/>
</dbReference>
<dbReference type="GO" id="GO:0043365">
    <property type="term" value="F:[formate-C-acetyltransferase]-activating enzyme activity"/>
    <property type="evidence" value="ECO:0007669"/>
    <property type="project" value="InterPro"/>
</dbReference>
<proteinExistence type="inferred from homology"/>
<name>A0A4R1R5M0_9FIRM</name>